<dbReference type="HOGENOM" id="CLU_140831_0_0_10"/>
<gene>
    <name evidence="1" type="ORF">C802_00495</name>
</gene>
<name>R9ICB4_9BACT</name>
<dbReference type="EMBL" id="ASSP01000005">
    <property type="protein sequence ID" value="EOS15161.1"/>
    <property type="molecule type" value="Genomic_DNA"/>
</dbReference>
<evidence type="ECO:0008006" key="3">
    <source>
        <dbReference type="Google" id="ProtNLM"/>
    </source>
</evidence>
<dbReference type="STRING" id="1235788.C802_00495"/>
<dbReference type="InterPro" id="IPR009057">
    <property type="entry name" value="Homeodomain-like_sf"/>
</dbReference>
<dbReference type="PATRIC" id="fig|1235788.3.peg.492"/>
<comment type="caution">
    <text evidence="1">The sequence shown here is derived from an EMBL/GenBank/DDBJ whole genome shotgun (WGS) entry which is preliminary data.</text>
</comment>
<proteinExistence type="predicted"/>
<dbReference type="AlphaFoldDB" id="R9ICB4"/>
<organism evidence="1 2">
    <name type="scientific">Phocaeicola sartorii</name>
    <dbReference type="NCBI Taxonomy" id="671267"/>
    <lineage>
        <taxon>Bacteria</taxon>
        <taxon>Pseudomonadati</taxon>
        <taxon>Bacteroidota</taxon>
        <taxon>Bacteroidia</taxon>
        <taxon>Bacteroidales</taxon>
        <taxon>Bacteroidaceae</taxon>
        <taxon>Phocaeicola</taxon>
    </lineage>
</organism>
<dbReference type="Proteomes" id="UP000014200">
    <property type="component" value="Unassembled WGS sequence"/>
</dbReference>
<reference evidence="1 2" key="1">
    <citation type="submission" date="2013-04" db="EMBL/GenBank/DDBJ databases">
        <title>The Genome Sequence of Bacteroides massiliensis dnLKV3.</title>
        <authorList>
            <consortium name="The Broad Institute Genomics Platform"/>
            <consortium name="The Broad Institute Genome Sequencing Center for Infectious Disease"/>
            <person name="Earl A."/>
            <person name="Xavier R."/>
            <person name="Kuhn K."/>
            <person name="Stappenbeck T."/>
            <person name="Walker B."/>
            <person name="Young S."/>
            <person name="Zeng Q."/>
            <person name="Gargeya S."/>
            <person name="Fitzgerald M."/>
            <person name="Haas B."/>
            <person name="Abouelleil A."/>
            <person name="Allen A.W."/>
            <person name="Alvarado L."/>
            <person name="Arachchi H.M."/>
            <person name="Berlin A.M."/>
            <person name="Chapman S.B."/>
            <person name="Gainer-Dewar J."/>
            <person name="Goldberg J."/>
            <person name="Griggs A."/>
            <person name="Gujja S."/>
            <person name="Hansen M."/>
            <person name="Howarth C."/>
            <person name="Imamovic A."/>
            <person name="Ireland A."/>
            <person name="Larimer J."/>
            <person name="McCowan C."/>
            <person name="Murphy C."/>
            <person name="Pearson M."/>
            <person name="Poon T.W."/>
            <person name="Priest M."/>
            <person name="Roberts A."/>
            <person name="Saif S."/>
            <person name="Shea T."/>
            <person name="Sisk P."/>
            <person name="Sykes S."/>
            <person name="Wortman J."/>
            <person name="Nusbaum C."/>
            <person name="Birren B."/>
        </authorList>
    </citation>
    <scope>NUCLEOTIDE SEQUENCE [LARGE SCALE GENOMIC DNA]</scope>
    <source>
        <strain evidence="2">dnLKV3</strain>
    </source>
</reference>
<dbReference type="Gene3D" id="1.10.10.60">
    <property type="entry name" value="Homeodomain-like"/>
    <property type="match status" value="1"/>
</dbReference>
<keyword evidence="2" id="KW-1185">Reference proteome</keyword>
<dbReference type="GeneID" id="82156057"/>
<dbReference type="SUPFAM" id="SSF46689">
    <property type="entry name" value="Homeodomain-like"/>
    <property type="match status" value="1"/>
</dbReference>
<accession>R9ICB4</accession>
<sequence>MLKVYSYVLEKAGRQNVLHWYRLTLKKRHKKRNIMSKFHRKNYSESFKLEVLRDYYASGLSKNSTAKKWGLTSNTYISRWQKCYPIDSELLSLSSEPISQGQMKNDSKSREQILEEENLRLKKALETEKLRSRAFQKLIELTEKEEGISILKKDGARQ</sequence>
<evidence type="ECO:0000313" key="1">
    <source>
        <dbReference type="EMBL" id="EOS15161.1"/>
    </source>
</evidence>
<protein>
    <recommendedName>
        <fullName evidence="3">Transposase</fullName>
    </recommendedName>
</protein>
<evidence type="ECO:0000313" key="2">
    <source>
        <dbReference type="Proteomes" id="UP000014200"/>
    </source>
</evidence>
<dbReference type="RefSeq" id="WP_016274976.1">
    <property type="nucleotide sequence ID" value="NZ_JABVZU010000002.1"/>
</dbReference>